<name>A0A6H5HUH7_9HEMI</name>
<gene>
    <name evidence="1" type="ORF">NTEN_LOCUS22536</name>
</gene>
<dbReference type="AlphaFoldDB" id="A0A6H5HUH7"/>
<evidence type="ECO:0000313" key="1">
    <source>
        <dbReference type="EMBL" id="CAB0018775.1"/>
    </source>
</evidence>
<evidence type="ECO:0000313" key="2">
    <source>
        <dbReference type="Proteomes" id="UP000479000"/>
    </source>
</evidence>
<keyword evidence="2" id="KW-1185">Reference proteome</keyword>
<organism evidence="1 2">
    <name type="scientific">Nesidiocoris tenuis</name>
    <dbReference type="NCBI Taxonomy" id="355587"/>
    <lineage>
        <taxon>Eukaryota</taxon>
        <taxon>Metazoa</taxon>
        <taxon>Ecdysozoa</taxon>
        <taxon>Arthropoda</taxon>
        <taxon>Hexapoda</taxon>
        <taxon>Insecta</taxon>
        <taxon>Pterygota</taxon>
        <taxon>Neoptera</taxon>
        <taxon>Paraneoptera</taxon>
        <taxon>Hemiptera</taxon>
        <taxon>Heteroptera</taxon>
        <taxon>Panheteroptera</taxon>
        <taxon>Cimicomorpha</taxon>
        <taxon>Miridae</taxon>
        <taxon>Dicyphina</taxon>
        <taxon>Nesidiocoris</taxon>
    </lineage>
</organism>
<feature type="non-terminal residue" evidence="1">
    <location>
        <position position="112"/>
    </location>
</feature>
<reference evidence="1 2" key="1">
    <citation type="submission" date="2020-02" db="EMBL/GenBank/DDBJ databases">
        <authorList>
            <person name="Ferguson B K."/>
        </authorList>
    </citation>
    <scope>NUCLEOTIDE SEQUENCE [LARGE SCALE GENOMIC DNA]</scope>
</reference>
<protein>
    <submittedName>
        <fullName evidence="1">Uncharacterized protein</fullName>
    </submittedName>
</protein>
<sequence>MKLKFKLKLILKPKLKLKPNLKLKFKLTLKLELTFKLKLILKINVSNTMDSDRRKNLYLLEVMVTNVEIDADVLLENFTFDPEKVRLIDATTKVTFSNHFELDIDCLASVIR</sequence>
<accession>A0A6H5HUH7</accession>
<dbReference type="Proteomes" id="UP000479000">
    <property type="component" value="Unassembled WGS sequence"/>
</dbReference>
<dbReference type="EMBL" id="CADCXU010033216">
    <property type="protein sequence ID" value="CAB0018775.1"/>
    <property type="molecule type" value="Genomic_DNA"/>
</dbReference>
<proteinExistence type="predicted"/>